<accession>A0A4Y9YIG5</accession>
<dbReference type="GO" id="GO:0005737">
    <property type="term" value="C:cytoplasm"/>
    <property type="evidence" value="ECO:0007669"/>
    <property type="project" value="UniProtKB-SubCell"/>
</dbReference>
<protein>
    <recommendedName>
        <fullName evidence="18">Asparaginyl-tRNA synthetase</fullName>
        <ecNumber evidence="6">2.1.1.314</ecNumber>
        <ecNumber evidence="7">6.1.1.22</ecNumber>
    </recommendedName>
</protein>
<organism evidence="24 25">
    <name type="scientific">Dentipellis fragilis</name>
    <dbReference type="NCBI Taxonomy" id="205917"/>
    <lineage>
        <taxon>Eukaryota</taxon>
        <taxon>Fungi</taxon>
        <taxon>Dikarya</taxon>
        <taxon>Basidiomycota</taxon>
        <taxon>Agaricomycotina</taxon>
        <taxon>Agaricomycetes</taxon>
        <taxon>Russulales</taxon>
        <taxon>Hericiaceae</taxon>
        <taxon>Dentipellis</taxon>
    </lineage>
</organism>
<evidence type="ECO:0000256" key="4">
    <source>
        <dbReference type="ARBA" id="ARBA00006729"/>
    </source>
</evidence>
<dbReference type="EC" id="2.1.1.314" evidence="6"/>
<dbReference type="NCBIfam" id="TIGR00522">
    <property type="entry name" value="dph5"/>
    <property type="match status" value="1"/>
</dbReference>
<dbReference type="FunFam" id="3.30.950.10:FF:000004">
    <property type="entry name" value="Diphthine synthase putative"/>
    <property type="match status" value="1"/>
</dbReference>
<keyword evidence="9" id="KW-0963">Cytoplasm</keyword>
<dbReference type="InterPro" id="IPR004522">
    <property type="entry name" value="Asn-tRNA-ligase"/>
</dbReference>
<keyword evidence="13" id="KW-0949">S-adenosyl-L-methionine</keyword>
<dbReference type="PRINTS" id="PR01042">
    <property type="entry name" value="TRNASYNTHASP"/>
</dbReference>
<dbReference type="Gene3D" id="3.30.950.10">
    <property type="entry name" value="Methyltransferase, Cobalt-precorrin-4 Transmethylase, Domain 2"/>
    <property type="match status" value="1"/>
</dbReference>
<evidence type="ECO:0000256" key="10">
    <source>
        <dbReference type="ARBA" id="ARBA00022598"/>
    </source>
</evidence>
<sequence length="872" mass="96740">MFFIVGLGLCDEKDITVRGCEGLNACIFGGVHEYSNGQQGTTGTYTTLLYAVLIDQALTKEEFYGKEIIIADRDMVETESDEILRDAEKEDVSLLVVGDPFGATTHTDIILRARALKIPTRVIHNASIMNAIGACGLQLYNFGQTVSLVFFTETWKPDSFYDRIKENADLGMHTLVLLDIKVKEQSEENLARGRKIYEPPRYMSIPQAVSQLLEIEDQRQTGMLAADTTLAIAVSRVGGGDGNEKIVCGTLAQLRDQPAEKFGQPLHSLVLVGKRLHHLEAEYAESYAVDSNSWRETAKTVYGYEASGSDTTGSGAADTPYQTLAFALFEHGHDAKVLLRKDSASPYDEPTQSALKKAKKGADGLEKKRKKAEEQAERDAQAGKEERERREKLLEESKKIQLVEDANLPKAVKTKVENLAPLRSQRVRVSGWVHRLRSQKDIIFIVLRDGTGYLQAVLSGKVAHTYDALTLTLESTVELIGTLQPVPEGKTAPGGHELIVDYWRVLGAAPGGDDAFTNRLNEKSDPSILADLRHLVLRGENASSILRLRAYLMSAFRASYAKHSLVEVTPPCLVQTQVEGGATLFKLDYYGQPAFLTQSSQLYLETCLPSLGDVFCVQESFRAENSHTRRHLSEYTHLEAELAFINFNDLMDHIESIICETVDRLLRDEAAAALIKLLNPGFKAPARPFMRLSYVDAIKWLNDHKIQHEAEDAAGNPIKDAQGNVKMVDHAVGDDIAEAAERQMTDIIGTPVFLYGFPAELKAFYMKKMPADASADGKGPVFTESCDLLMPNVGEIVGGSMRIADMEELLAAYKREGIDASPYYWFTDQRKYGTCEHGGYGLGVERFLAWLANRYTVRECCLYPRWPGRATP</sequence>
<dbReference type="InterPro" id="IPR006195">
    <property type="entry name" value="aa-tRNA-synth_II"/>
</dbReference>
<dbReference type="Pfam" id="PF20917">
    <property type="entry name" value="AsnRS_N"/>
    <property type="match status" value="1"/>
</dbReference>
<dbReference type="InterPro" id="IPR045864">
    <property type="entry name" value="aa-tRNA-synth_II/BPL/LPL"/>
</dbReference>
<evidence type="ECO:0000256" key="2">
    <source>
        <dbReference type="ARBA" id="ARBA00004496"/>
    </source>
</evidence>
<evidence type="ECO:0000256" key="7">
    <source>
        <dbReference type="ARBA" id="ARBA00012816"/>
    </source>
</evidence>
<comment type="function">
    <text evidence="1">S-adenosyl-L-methionine-dependent methyltransferase that catalyzes four methylations of the modified target histidine residue in translation elongation factor 2 (EF-2), to form an intermediate called diphthine methyl ester. The four successive methylation reactions represent the second step of diphthamide biosynthesis.</text>
</comment>
<dbReference type="InterPro" id="IPR048952">
    <property type="entry name" value="AsnRS_N"/>
</dbReference>
<dbReference type="EC" id="6.1.1.22" evidence="7"/>
<dbReference type="GO" id="GO:0017183">
    <property type="term" value="P:protein histidyl modification to diphthamide"/>
    <property type="evidence" value="ECO:0007669"/>
    <property type="project" value="UniProtKB-UniPathway"/>
</dbReference>
<evidence type="ECO:0000313" key="25">
    <source>
        <dbReference type="Proteomes" id="UP000298327"/>
    </source>
</evidence>
<name>A0A4Y9YIG5_9AGAM</name>
<dbReference type="GO" id="GO:0032259">
    <property type="term" value="P:methylation"/>
    <property type="evidence" value="ECO:0007669"/>
    <property type="project" value="UniProtKB-KW"/>
</dbReference>
<reference evidence="24 25" key="1">
    <citation type="submission" date="2019-02" db="EMBL/GenBank/DDBJ databases">
        <title>Genome sequencing of the rare red list fungi Dentipellis fragilis.</title>
        <authorList>
            <person name="Buettner E."/>
            <person name="Kellner H."/>
        </authorList>
    </citation>
    <scope>NUCLEOTIDE SEQUENCE [LARGE SCALE GENOMIC DNA]</scope>
    <source>
        <strain evidence="24 25">DSM 105465</strain>
    </source>
</reference>
<comment type="subcellular location">
    <subcellularLocation>
        <location evidence="2">Cytoplasm</location>
    </subcellularLocation>
</comment>
<evidence type="ECO:0000256" key="16">
    <source>
        <dbReference type="ARBA" id="ARBA00022917"/>
    </source>
</evidence>
<evidence type="ECO:0000256" key="8">
    <source>
        <dbReference type="ARBA" id="ARBA00022481"/>
    </source>
</evidence>
<dbReference type="GO" id="GO:0005524">
    <property type="term" value="F:ATP binding"/>
    <property type="evidence" value="ECO:0007669"/>
    <property type="project" value="UniProtKB-KW"/>
</dbReference>
<dbReference type="PANTHER" id="PTHR22594:SF16">
    <property type="entry name" value="ASPARAGINE--TRNA LIGASE, CYTOPLASMIC"/>
    <property type="match status" value="1"/>
</dbReference>
<dbReference type="Pfam" id="PF01336">
    <property type="entry name" value="tRNA_anti-codon"/>
    <property type="match status" value="1"/>
</dbReference>
<keyword evidence="17" id="KW-0030">Aminoacyl-tRNA synthetase</keyword>
<dbReference type="GO" id="GO:0003676">
    <property type="term" value="F:nucleic acid binding"/>
    <property type="evidence" value="ECO:0007669"/>
    <property type="project" value="InterPro"/>
</dbReference>
<comment type="similarity">
    <text evidence="19">In the N-terminal section; belongs to the precorrin methyltransferase family.</text>
</comment>
<comment type="catalytic activity">
    <reaction evidence="20">
        <text>tRNA(Asn) + L-asparagine + ATP = L-asparaginyl-tRNA(Asn) + AMP + diphosphate + H(+)</text>
        <dbReference type="Rhea" id="RHEA:11180"/>
        <dbReference type="Rhea" id="RHEA-COMP:9659"/>
        <dbReference type="Rhea" id="RHEA-COMP:9674"/>
        <dbReference type="ChEBI" id="CHEBI:15378"/>
        <dbReference type="ChEBI" id="CHEBI:30616"/>
        <dbReference type="ChEBI" id="CHEBI:33019"/>
        <dbReference type="ChEBI" id="CHEBI:58048"/>
        <dbReference type="ChEBI" id="CHEBI:78442"/>
        <dbReference type="ChEBI" id="CHEBI:78515"/>
        <dbReference type="ChEBI" id="CHEBI:456215"/>
        <dbReference type="EC" id="6.1.1.22"/>
    </reaction>
</comment>
<evidence type="ECO:0000313" key="24">
    <source>
        <dbReference type="EMBL" id="TFY60739.1"/>
    </source>
</evidence>
<keyword evidence="8" id="KW-0488">Methylation</keyword>
<dbReference type="CDD" id="cd04323">
    <property type="entry name" value="AsnRS_cyto_like_N"/>
    <property type="match status" value="1"/>
</dbReference>
<dbReference type="InterPro" id="IPR035996">
    <property type="entry name" value="4pyrrol_Methylase_sf"/>
</dbReference>
<keyword evidence="16" id="KW-0648">Protein biosynthesis</keyword>
<evidence type="ECO:0000256" key="3">
    <source>
        <dbReference type="ARBA" id="ARBA00005156"/>
    </source>
</evidence>
<gene>
    <name evidence="24" type="ORF">EVG20_g7311</name>
</gene>
<keyword evidence="25" id="KW-1185">Reference proteome</keyword>
<keyword evidence="12" id="KW-0808">Transferase</keyword>
<dbReference type="Gene3D" id="3.30.930.10">
    <property type="entry name" value="Bira Bifunctional Protein, Domain 2"/>
    <property type="match status" value="1"/>
</dbReference>
<comment type="similarity">
    <text evidence="4">Belongs to the diphthine synthase family.</text>
</comment>
<evidence type="ECO:0000256" key="17">
    <source>
        <dbReference type="ARBA" id="ARBA00023146"/>
    </source>
</evidence>
<comment type="caution">
    <text evidence="24">The sequence shown here is derived from an EMBL/GenBank/DDBJ whole genome shotgun (WGS) entry which is preliminary data.</text>
</comment>
<evidence type="ECO:0000259" key="23">
    <source>
        <dbReference type="PROSITE" id="PS50862"/>
    </source>
</evidence>
<dbReference type="GO" id="GO:0006421">
    <property type="term" value="P:asparaginyl-tRNA aminoacylation"/>
    <property type="evidence" value="ECO:0007669"/>
    <property type="project" value="InterPro"/>
</dbReference>
<dbReference type="NCBIfam" id="TIGR00457">
    <property type="entry name" value="asnS"/>
    <property type="match status" value="1"/>
</dbReference>
<evidence type="ECO:0000256" key="21">
    <source>
        <dbReference type="ARBA" id="ARBA00048752"/>
    </source>
</evidence>
<dbReference type="CDD" id="cd11647">
    <property type="entry name" value="DHP5_DphB"/>
    <property type="match status" value="1"/>
</dbReference>
<feature type="domain" description="Aminoacyl-transfer RNA synthetases class-II family profile" evidence="23">
    <location>
        <begin position="546"/>
        <end position="864"/>
    </location>
</feature>
<dbReference type="PANTHER" id="PTHR22594">
    <property type="entry name" value="ASPARTYL/LYSYL-TRNA SYNTHETASE"/>
    <property type="match status" value="1"/>
</dbReference>
<feature type="compositionally biased region" description="Basic and acidic residues" evidence="22">
    <location>
        <begin position="360"/>
        <end position="391"/>
    </location>
</feature>
<comment type="similarity">
    <text evidence="5">Belongs to the class-II aminoacyl-tRNA synthetase family.</text>
</comment>
<dbReference type="Proteomes" id="UP000298327">
    <property type="component" value="Unassembled WGS sequence"/>
</dbReference>
<dbReference type="Gene3D" id="3.30.1910.20">
    <property type="entry name" value="asparaginyl-tRNA synthetase, N-terminal domain"/>
    <property type="match status" value="1"/>
</dbReference>
<feature type="region of interest" description="Disordered" evidence="22">
    <location>
        <begin position="343"/>
        <end position="391"/>
    </location>
</feature>
<dbReference type="Pfam" id="PF00152">
    <property type="entry name" value="tRNA-synt_2"/>
    <property type="match status" value="1"/>
</dbReference>
<evidence type="ECO:0000256" key="13">
    <source>
        <dbReference type="ARBA" id="ARBA00022691"/>
    </source>
</evidence>
<dbReference type="InterPro" id="IPR004364">
    <property type="entry name" value="Aa-tRNA-synt_II"/>
</dbReference>
<dbReference type="InterPro" id="IPR004365">
    <property type="entry name" value="NA-bd_OB_tRNA"/>
</dbReference>
<keyword evidence="14" id="KW-0547">Nucleotide-binding</keyword>
<evidence type="ECO:0000256" key="19">
    <source>
        <dbReference type="ARBA" id="ARBA00035662"/>
    </source>
</evidence>
<dbReference type="InterPro" id="IPR012340">
    <property type="entry name" value="NA-bd_OB-fold"/>
</dbReference>
<evidence type="ECO:0000256" key="1">
    <source>
        <dbReference type="ARBA" id="ARBA00004006"/>
    </source>
</evidence>
<evidence type="ECO:0000256" key="12">
    <source>
        <dbReference type="ARBA" id="ARBA00022679"/>
    </source>
</evidence>
<dbReference type="InterPro" id="IPR002312">
    <property type="entry name" value="Asp/Asn-tRNA-synth_IIb"/>
</dbReference>
<dbReference type="InterPro" id="IPR014776">
    <property type="entry name" value="4pyrrole_Mease_sub2"/>
</dbReference>
<dbReference type="EMBL" id="SEOQ01000546">
    <property type="protein sequence ID" value="TFY60739.1"/>
    <property type="molecule type" value="Genomic_DNA"/>
</dbReference>
<dbReference type="InterPro" id="IPR000878">
    <property type="entry name" value="4pyrrol_Mease"/>
</dbReference>
<dbReference type="UniPathway" id="UPA00559"/>
<dbReference type="PROSITE" id="PS50862">
    <property type="entry name" value="AA_TRNA_LIGASE_II"/>
    <property type="match status" value="1"/>
</dbReference>
<dbReference type="SUPFAM" id="SSF53790">
    <property type="entry name" value="Tetrapyrrole methylase"/>
    <property type="match status" value="1"/>
</dbReference>
<dbReference type="SUPFAM" id="SSF50249">
    <property type="entry name" value="Nucleic acid-binding proteins"/>
    <property type="match status" value="1"/>
</dbReference>
<evidence type="ECO:0000256" key="22">
    <source>
        <dbReference type="SAM" id="MobiDB-lite"/>
    </source>
</evidence>
<dbReference type="Gene3D" id="3.40.1010.10">
    <property type="entry name" value="Cobalt-precorrin-4 Transmethylase, Domain 1"/>
    <property type="match status" value="1"/>
</dbReference>
<comment type="pathway">
    <text evidence="3">Protein modification; peptidyl-diphthamide biosynthesis.</text>
</comment>
<keyword evidence="10" id="KW-0436">Ligase</keyword>
<dbReference type="Pfam" id="PF00590">
    <property type="entry name" value="TP_methylase"/>
    <property type="match status" value="1"/>
</dbReference>
<keyword evidence="15" id="KW-0067">ATP-binding</keyword>
<evidence type="ECO:0000256" key="20">
    <source>
        <dbReference type="ARBA" id="ARBA00047844"/>
    </source>
</evidence>
<dbReference type="GO" id="GO:0004816">
    <property type="term" value="F:asparagine-tRNA ligase activity"/>
    <property type="evidence" value="ECO:0007669"/>
    <property type="project" value="UniProtKB-EC"/>
</dbReference>
<evidence type="ECO:0000256" key="15">
    <source>
        <dbReference type="ARBA" id="ARBA00022840"/>
    </source>
</evidence>
<dbReference type="STRING" id="205917.A0A4Y9YIG5"/>
<evidence type="ECO:0000256" key="5">
    <source>
        <dbReference type="ARBA" id="ARBA00008226"/>
    </source>
</evidence>
<dbReference type="InterPro" id="IPR014777">
    <property type="entry name" value="4pyrrole_Mease_sub1"/>
</dbReference>
<proteinExistence type="inferred from homology"/>
<dbReference type="Gene3D" id="2.40.50.140">
    <property type="entry name" value="Nucleic acid-binding proteins"/>
    <property type="match status" value="1"/>
</dbReference>
<dbReference type="OrthoDB" id="1931232at2759"/>
<dbReference type="InterPro" id="IPR004551">
    <property type="entry name" value="Dphthn_synthase"/>
</dbReference>
<evidence type="ECO:0000256" key="18">
    <source>
        <dbReference type="ARBA" id="ARBA00029886"/>
    </source>
</evidence>
<dbReference type="GO" id="GO:0141133">
    <property type="term" value="F:diphthine methyl ester synthase activity"/>
    <property type="evidence" value="ECO:0007669"/>
    <property type="project" value="UniProtKB-EC"/>
</dbReference>
<evidence type="ECO:0000256" key="9">
    <source>
        <dbReference type="ARBA" id="ARBA00022490"/>
    </source>
</evidence>
<dbReference type="CDD" id="cd00776">
    <property type="entry name" value="AsxRS_core"/>
    <property type="match status" value="1"/>
</dbReference>
<dbReference type="SUPFAM" id="SSF55681">
    <property type="entry name" value="Class II aaRS and biotin synthetases"/>
    <property type="match status" value="1"/>
</dbReference>
<keyword evidence="11" id="KW-0489">Methyltransferase</keyword>
<dbReference type="AlphaFoldDB" id="A0A4Y9YIG5"/>
<evidence type="ECO:0000256" key="11">
    <source>
        <dbReference type="ARBA" id="ARBA00022603"/>
    </source>
</evidence>
<comment type="catalytic activity">
    <reaction evidence="21">
        <text>2-[(3S)-amino-3-carboxypropyl]-L-histidyl-[translation elongation factor 2] + 4 S-adenosyl-L-methionine = diphthine methyl ester-[translation elongation factor 2] + 4 S-adenosyl-L-homocysteine + 3 H(+)</text>
        <dbReference type="Rhea" id="RHEA:42652"/>
        <dbReference type="Rhea" id="RHEA-COMP:9749"/>
        <dbReference type="Rhea" id="RHEA-COMP:10173"/>
        <dbReference type="ChEBI" id="CHEBI:15378"/>
        <dbReference type="ChEBI" id="CHEBI:57856"/>
        <dbReference type="ChEBI" id="CHEBI:59789"/>
        <dbReference type="ChEBI" id="CHEBI:73995"/>
        <dbReference type="ChEBI" id="CHEBI:79005"/>
        <dbReference type="EC" id="2.1.1.314"/>
    </reaction>
</comment>
<evidence type="ECO:0000256" key="14">
    <source>
        <dbReference type="ARBA" id="ARBA00022741"/>
    </source>
</evidence>
<evidence type="ECO:0000256" key="6">
    <source>
        <dbReference type="ARBA" id="ARBA00011927"/>
    </source>
</evidence>